<organism evidence="2 3">
    <name type="scientific">Podospora didyma</name>
    <dbReference type="NCBI Taxonomy" id="330526"/>
    <lineage>
        <taxon>Eukaryota</taxon>
        <taxon>Fungi</taxon>
        <taxon>Dikarya</taxon>
        <taxon>Ascomycota</taxon>
        <taxon>Pezizomycotina</taxon>
        <taxon>Sordariomycetes</taxon>
        <taxon>Sordariomycetidae</taxon>
        <taxon>Sordariales</taxon>
        <taxon>Podosporaceae</taxon>
        <taxon>Podospora</taxon>
    </lineage>
</organism>
<feature type="domain" description="Heterokaryon incompatibility" evidence="1">
    <location>
        <begin position="229"/>
        <end position="406"/>
    </location>
</feature>
<proteinExistence type="predicted"/>
<keyword evidence="3" id="KW-1185">Reference proteome</keyword>
<accession>A0AAE0NS68</accession>
<dbReference type="InterPro" id="IPR010730">
    <property type="entry name" value="HET"/>
</dbReference>
<dbReference type="Pfam" id="PF06985">
    <property type="entry name" value="HET"/>
    <property type="match status" value="1"/>
</dbReference>
<dbReference type="Proteomes" id="UP001285441">
    <property type="component" value="Unassembled WGS sequence"/>
</dbReference>
<protein>
    <submittedName>
        <fullName evidence="2">Heterokaryon incompatibility protein-domain-containing protein</fullName>
    </submittedName>
</protein>
<evidence type="ECO:0000313" key="2">
    <source>
        <dbReference type="EMBL" id="KAK3386564.1"/>
    </source>
</evidence>
<dbReference type="PANTHER" id="PTHR33112">
    <property type="entry name" value="DOMAIN PROTEIN, PUTATIVE-RELATED"/>
    <property type="match status" value="1"/>
</dbReference>
<sequence length="723" mass="81936">MEHNRLPLPTTPKPIIVHCRATDLTDVIGQRSYDSRPCKACHQLILSAHPHCKQVLEQDKYMDLDKVCAIIAESLDSCPRCLVLVAAAKSRTGDPAWEYLVQFAFKTDPILFDPHDTSAIYHLWLHSPWTEITVQRWPRFSVRPSSPLSKDFDRLRFFTERGTATPFTELPIIGLTSSNSSERSLVNCREWMAQCTCHSGKLAPLPKRLIDVRFDPPRLIETNGELGLYACLSHCWGGSKPGCLTTESTFERNLGGIPDLPPTFWDAIDFTRRLNIAFIWIDSVCIIQDNETDWAEQSGLMCDIYRNSYLTLCATSSAHDNAGCYSTATSGSVTRLSTPIELIFPTPDGASQTRTVYVCAENSLCATHWQDTFWTPNMDMNRHARHKRKDFSPIFPLLSRAWAFQERLLSPRLVHFTCGELRWECTEWSSCECEFTSTAKPLMRCIFQLAISGITTKTSPGTLNLITLWHLIVGQYVTLTLTKETDVLPALSGVARIFQGRRPGDEYLAGLWRESLIPDLAWAVSKPGKHGTFARRVSDARIPTWSWASLRTSSLLQFHHVEEEYYQQAEAVLVSTTLASSDPTGAIESATLTLKALVLARRVQIWAQKYCIKPISGFDGVPVEWSPDCTNFSEMDLDILDGEPVLLLQLFDYTRVLEGGDNQEHFQFYLVLRRSRIPTYLDTEVYERIGALDTLDTLHPYDRSHYQHLGHCRTDEVRSVTII</sequence>
<reference evidence="2" key="2">
    <citation type="submission" date="2023-06" db="EMBL/GenBank/DDBJ databases">
        <authorList>
            <consortium name="Lawrence Berkeley National Laboratory"/>
            <person name="Haridas S."/>
            <person name="Hensen N."/>
            <person name="Bonometti L."/>
            <person name="Westerberg I."/>
            <person name="Brannstrom I.O."/>
            <person name="Guillou S."/>
            <person name="Cros-Aarteil S."/>
            <person name="Calhoun S."/>
            <person name="Kuo A."/>
            <person name="Mondo S."/>
            <person name="Pangilinan J."/>
            <person name="Riley R."/>
            <person name="LaButti K."/>
            <person name="Andreopoulos B."/>
            <person name="Lipzen A."/>
            <person name="Chen C."/>
            <person name="Yanf M."/>
            <person name="Daum C."/>
            <person name="Ng V."/>
            <person name="Clum A."/>
            <person name="Steindorff A."/>
            <person name="Ohm R."/>
            <person name="Martin F."/>
            <person name="Silar P."/>
            <person name="Natvig D."/>
            <person name="Lalanne C."/>
            <person name="Gautier V."/>
            <person name="Ament-velasquez S.L."/>
            <person name="Kruys A."/>
            <person name="Hutchinson M.I."/>
            <person name="Powell A.J."/>
            <person name="Barry K."/>
            <person name="Miller A.N."/>
            <person name="Grigoriev I.V."/>
            <person name="Debuchy R."/>
            <person name="Gladieux P."/>
            <person name="Thoren M.H."/>
            <person name="Johannesson H."/>
        </authorList>
    </citation>
    <scope>NUCLEOTIDE SEQUENCE</scope>
    <source>
        <strain evidence="2">CBS 232.78</strain>
    </source>
</reference>
<gene>
    <name evidence="2" type="ORF">B0H63DRAFT_467999</name>
</gene>
<evidence type="ECO:0000259" key="1">
    <source>
        <dbReference type="Pfam" id="PF06985"/>
    </source>
</evidence>
<dbReference type="AlphaFoldDB" id="A0AAE0NS68"/>
<dbReference type="EMBL" id="JAULSW010000003">
    <property type="protein sequence ID" value="KAK3386564.1"/>
    <property type="molecule type" value="Genomic_DNA"/>
</dbReference>
<name>A0AAE0NS68_9PEZI</name>
<evidence type="ECO:0000313" key="3">
    <source>
        <dbReference type="Proteomes" id="UP001285441"/>
    </source>
</evidence>
<reference evidence="2" key="1">
    <citation type="journal article" date="2023" name="Mol. Phylogenet. Evol.">
        <title>Genome-scale phylogeny and comparative genomics of the fungal order Sordariales.</title>
        <authorList>
            <person name="Hensen N."/>
            <person name="Bonometti L."/>
            <person name="Westerberg I."/>
            <person name="Brannstrom I.O."/>
            <person name="Guillou S."/>
            <person name="Cros-Aarteil S."/>
            <person name="Calhoun S."/>
            <person name="Haridas S."/>
            <person name="Kuo A."/>
            <person name="Mondo S."/>
            <person name="Pangilinan J."/>
            <person name="Riley R."/>
            <person name="LaButti K."/>
            <person name="Andreopoulos B."/>
            <person name="Lipzen A."/>
            <person name="Chen C."/>
            <person name="Yan M."/>
            <person name="Daum C."/>
            <person name="Ng V."/>
            <person name="Clum A."/>
            <person name="Steindorff A."/>
            <person name="Ohm R.A."/>
            <person name="Martin F."/>
            <person name="Silar P."/>
            <person name="Natvig D.O."/>
            <person name="Lalanne C."/>
            <person name="Gautier V."/>
            <person name="Ament-Velasquez S.L."/>
            <person name="Kruys A."/>
            <person name="Hutchinson M.I."/>
            <person name="Powell A.J."/>
            <person name="Barry K."/>
            <person name="Miller A.N."/>
            <person name="Grigoriev I.V."/>
            <person name="Debuchy R."/>
            <person name="Gladieux P."/>
            <person name="Hiltunen Thoren M."/>
            <person name="Johannesson H."/>
        </authorList>
    </citation>
    <scope>NUCLEOTIDE SEQUENCE</scope>
    <source>
        <strain evidence="2">CBS 232.78</strain>
    </source>
</reference>
<comment type="caution">
    <text evidence="2">The sequence shown here is derived from an EMBL/GenBank/DDBJ whole genome shotgun (WGS) entry which is preliminary data.</text>
</comment>
<dbReference type="PANTHER" id="PTHR33112:SF9">
    <property type="entry name" value="HETEROKARYON INCOMPATIBILITY DOMAIN-CONTAINING PROTEIN"/>
    <property type="match status" value="1"/>
</dbReference>